<comment type="caution">
    <text evidence="2">The sequence shown here is derived from an EMBL/GenBank/DDBJ whole genome shotgun (WGS) entry which is preliminary data.</text>
</comment>
<sequence>MVQGSSFTILRSHYDAASSLQRFGIGVAVGIYAWGCGQSSLSAWAFKVVTGFGALLVLPLFFVTVLAIAALALNSRMGTLAYGDFLNLLPLVLTKLLRSASAFFGVVTVAWVCWCTVGSMNALYVALLGSIFGGMLAYCWAGMVLIAHALASRM</sequence>
<protein>
    <submittedName>
        <fullName evidence="2">Uncharacterized protein</fullName>
    </submittedName>
</protein>
<feature type="transmembrane region" description="Helical" evidence="1">
    <location>
        <begin position="23"/>
        <end position="46"/>
    </location>
</feature>
<name>A0A845GQQ7_9BURK</name>
<dbReference type="Proteomes" id="UP000447355">
    <property type="component" value="Unassembled WGS sequence"/>
</dbReference>
<evidence type="ECO:0000313" key="2">
    <source>
        <dbReference type="EMBL" id="MYM96624.1"/>
    </source>
</evidence>
<dbReference type="AlphaFoldDB" id="A0A845GQQ7"/>
<feature type="transmembrane region" description="Helical" evidence="1">
    <location>
        <begin position="124"/>
        <end position="151"/>
    </location>
</feature>
<gene>
    <name evidence="2" type="ORF">GTP90_22460</name>
</gene>
<feature type="transmembrane region" description="Helical" evidence="1">
    <location>
        <begin position="85"/>
        <end position="112"/>
    </location>
</feature>
<dbReference type="RefSeq" id="WP_161085632.1">
    <property type="nucleotide sequence ID" value="NZ_WWCX01000050.1"/>
</dbReference>
<proteinExistence type="predicted"/>
<reference evidence="2" key="1">
    <citation type="submission" date="2019-12" db="EMBL/GenBank/DDBJ databases">
        <title>Novel species isolated from a subtropical stream in China.</title>
        <authorList>
            <person name="Lu H."/>
        </authorList>
    </citation>
    <scope>NUCLEOTIDE SEQUENCE [LARGE SCALE GENOMIC DNA]</scope>
    <source>
        <strain evidence="2">FT81W</strain>
    </source>
</reference>
<keyword evidence="1" id="KW-1133">Transmembrane helix</keyword>
<evidence type="ECO:0000256" key="1">
    <source>
        <dbReference type="SAM" id="Phobius"/>
    </source>
</evidence>
<organism evidence="2 3">
    <name type="scientific">Duganella vulcania</name>
    <dbReference type="NCBI Taxonomy" id="2692166"/>
    <lineage>
        <taxon>Bacteria</taxon>
        <taxon>Pseudomonadati</taxon>
        <taxon>Pseudomonadota</taxon>
        <taxon>Betaproteobacteria</taxon>
        <taxon>Burkholderiales</taxon>
        <taxon>Oxalobacteraceae</taxon>
        <taxon>Telluria group</taxon>
        <taxon>Duganella</taxon>
    </lineage>
</organism>
<evidence type="ECO:0000313" key="3">
    <source>
        <dbReference type="Proteomes" id="UP000447355"/>
    </source>
</evidence>
<dbReference type="EMBL" id="WWCX01000050">
    <property type="protein sequence ID" value="MYM96624.1"/>
    <property type="molecule type" value="Genomic_DNA"/>
</dbReference>
<accession>A0A845GQQ7</accession>
<keyword evidence="1" id="KW-0812">Transmembrane</keyword>
<feature type="transmembrane region" description="Helical" evidence="1">
    <location>
        <begin position="52"/>
        <end position="73"/>
    </location>
</feature>
<keyword evidence="1" id="KW-0472">Membrane</keyword>